<dbReference type="EMBL" id="CAQQ02395037">
    <property type="status" value="NOT_ANNOTATED_CDS"/>
    <property type="molecule type" value="Genomic_DNA"/>
</dbReference>
<sequence>MSIYWIRSAPYEDIPRDAVRGGTDIDGSKIYVGRAFYEGDQVACKFIPRHQMYRVSYVGKEHNVTNFDYLTGEGFCWAFSRNGAVPLNAVTTGLSRNGESLYIGRCLHENSLQVGKVQQSRNGLLIPFGFEELLFREYEVLINPYVDSIL</sequence>
<dbReference type="PANTHER" id="PTHR31649">
    <property type="entry name" value="AGAP009604-PA"/>
    <property type="match status" value="1"/>
</dbReference>
<evidence type="ECO:0000313" key="2">
    <source>
        <dbReference type="Proteomes" id="UP000015102"/>
    </source>
</evidence>
<keyword evidence="2" id="KW-1185">Reference proteome</keyword>
<proteinExistence type="predicted"/>
<dbReference type="InterPro" id="IPR006616">
    <property type="entry name" value="DM9_repeat"/>
</dbReference>
<dbReference type="HOGENOM" id="CLU_112596_2_1_1"/>
<dbReference type="STRING" id="36166.T1GJE0"/>
<dbReference type="SMART" id="SM00696">
    <property type="entry name" value="DM9"/>
    <property type="match status" value="2"/>
</dbReference>
<accession>T1GJE0</accession>
<dbReference type="AlphaFoldDB" id="T1GJE0"/>
<reference evidence="2" key="1">
    <citation type="submission" date="2013-02" db="EMBL/GenBank/DDBJ databases">
        <authorList>
            <person name="Hughes D."/>
        </authorList>
    </citation>
    <scope>NUCLEOTIDE SEQUENCE</scope>
    <source>
        <strain>Durham</strain>
        <strain evidence="2">NC isolate 2 -- Noor lab</strain>
    </source>
</reference>
<dbReference type="OMA" id="HEGAMCS"/>
<dbReference type="EnsemblMetazoa" id="MESCA003586-RA">
    <property type="protein sequence ID" value="MESCA003586-PA"/>
    <property type="gene ID" value="MESCA003586"/>
</dbReference>
<dbReference type="Proteomes" id="UP000015102">
    <property type="component" value="Unassembled WGS sequence"/>
</dbReference>
<protein>
    <submittedName>
        <fullName evidence="1">Uncharacterized protein</fullName>
    </submittedName>
</protein>
<evidence type="ECO:0000313" key="1">
    <source>
        <dbReference type="EnsemblMetazoa" id="MESCA003586-PA"/>
    </source>
</evidence>
<dbReference type="PANTHER" id="PTHR31649:SF11">
    <property type="entry name" value="PROTEIN UNZIPPED"/>
    <property type="match status" value="1"/>
</dbReference>
<dbReference type="Pfam" id="PF11901">
    <property type="entry name" value="DM9"/>
    <property type="match status" value="1"/>
</dbReference>
<name>T1GJE0_MEGSC</name>
<organism evidence="1 2">
    <name type="scientific">Megaselia scalaris</name>
    <name type="common">Humpbacked fly</name>
    <name type="synonym">Phora scalaris</name>
    <dbReference type="NCBI Taxonomy" id="36166"/>
    <lineage>
        <taxon>Eukaryota</taxon>
        <taxon>Metazoa</taxon>
        <taxon>Ecdysozoa</taxon>
        <taxon>Arthropoda</taxon>
        <taxon>Hexapoda</taxon>
        <taxon>Insecta</taxon>
        <taxon>Pterygota</taxon>
        <taxon>Neoptera</taxon>
        <taxon>Endopterygota</taxon>
        <taxon>Diptera</taxon>
        <taxon>Brachycera</taxon>
        <taxon>Muscomorpha</taxon>
        <taxon>Platypezoidea</taxon>
        <taxon>Phoridae</taxon>
        <taxon>Megaseliini</taxon>
        <taxon>Megaselia</taxon>
    </lineage>
</organism>
<reference evidence="1" key="2">
    <citation type="submission" date="2015-06" db="UniProtKB">
        <authorList>
            <consortium name="EnsemblMetazoa"/>
        </authorList>
    </citation>
    <scope>IDENTIFICATION</scope>
</reference>